<dbReference type="EMBL" id="JARAWN010000046">
    <property type="protein sequence ID" value="MDX3130248.1"/>
    <property type="molecule type" value="Genomic_DNA"/>
</dbReference>
<dbReference type="AlphaFoldDB" id="A0AAJ2PMK9"/>
<proteinExistence type="predicted"/>
<gene>
    <name evidence="1" type="ORF">PV367_10685</name>
</gene>
<protein>
    <submittedName>
        <fullName evidence="1">Uncharacterized protein</fullName>
    </submittedName>
</protein>
<accession>A0AAJ2PMK9</accession>
<evidence type="ECO:0000313" key="2">
    <source>
        <dbReference type="Proteomes" id="UP001273589"/>
    </source>
</evidence>
<dbReference type="RefSeq" id="WP_319690847.1">
    <property type="nucleotide sequence ID" value="NZ_JARAWN010000046.1"/>
</dbReference>
<sequence>MGNLWIGPPGSMHEIDQAAKSFDRTADLGVSEFKSLGGRVTVTRNLAPVRRIKLAWDLLPPAHARALDRIARRVDGSLAPTVFLVDPAAGNVLTTGQALGRGVAKATDITGLAQWFTTSTGAVAESLTAAGTFTFTAADINSSVAWRCAGTVGNFPVAPGLQVSFQAPTAIAALSTESVGLDFKGPTGSYLSTVSAVGPLVTGTVPAGAAYVTPTCKPGTAGTYSLSGACLTYGGTAADGVPGDGLPPMAVTGYSDMPGRPLPFRTFSIDLVEVSGAAG</sequence>
<comment type="caution">
    <text evidence="1">The sequence shown here is derived from an EMBL/GenBank/DDBJ whole genome shotgun (WGS) entry which is preliminary data.</text>
</comment>
<name>A0AAJ2PMK9_9ACTN</name>
<evidence type="ECO:0000313" key="1">
    <source>
        <dbReference type="EMBL" id="MDX3130248.1"/>
    </source>
</evidence>
<reference evidence="1" key="1">
    <citation type="journal article" date="2023" name="Microb. Genom.">
        <title>Mesoterricola silvestris gen. nov., sp. nov., Mesoterricola sediminis sp. nov., Geothrix oryzae sp. nov., Geothrix edaphica sp. nov., Geothrix rubra sp. nov., and Geothrix limicola sp. nov., six novel members of Acidobacteriota isolated from soils.</title>
        <authorList>
            <person name="Weisberg A.J."/>
            <person name="Pearce E."/>
            <person name="Kramer C.G."/>
            <person name="Chang J.H."/>
            <person name="Clarke C.R."/>
        </authorList>
    </citation>
    <scope>NUCLEOTIDE SEQUENCE</scope>
    <source>
        <strain evidence="1">ND06-05F</strain>
    </source>
</reference>
<organism evidence="1 2">
    <name type="scientific">Streptomyces europaeiscabiei</name>
    <dbReference type="NCBI Taxonomy" id="146819"/>
    <lineage>
        <taxon>Bacteria</taxon>
        <taxon>Bacillati</taxon>
        <taxon>Actinomycetota</taxon>
        <taxon>Actinomycetes</taxon>
        <taxon>Kitasatosporales</taxon>
        <taxon>Streptomycetaceae</taxon>
        <taxon>Streptomyces</taxon>
    </lineage>
</organism>
<dbReference type="Proteomes" id="UP001273589">
    <property type="component" value="Unassembled WGS sequence"/>
</dbReference>